<dbReference type="Gene3D" id="3.40.50.360">
    <property type="match status" value="1"/>
</dbReference>
<dbReference type="InterPro" id="IPR029039">
    <property type="entry name" value="Flavoprotein-like_sf"/>
</dbReference>
<dbReference type="PANTHER" id="PTHR43741">
    <property type="entry name" value="FMN-DEPENDENT NADH-AZOREDUCTASE 1"/>
    <property type="match status" value="1"/>
</dbReference>
<dbReference type="RefSeq" id="WP_187332998.1">
    <property type="nucleotide sequence ID" value="NZ_CP060490.1"/>
</dbReference>
<evidence type="ECO:0000313" key="2">
    <source>
        <dbReference type="EMBL" id="QNL44397.1"/>
    </source>
</evidence>
<organism evidence="2 3">
    <name type="scientific">Oscillibacter hominis</name>
    <dbReference type="NCBI Taxonomy" id="2763056"/>
    <lineage>
        <taxon>Bacteria</taxon>
        <taxon>Bacillati</taxon>
        <taxon>Bacillota</taxon>
        <taxon>Clostridia</taxon>
        <taxon>Eubacteriales</taxon>
        <taxon>Oscillospiraceae</taxon>
        <taxon>Oscillibacter</taxon>
    </lineage>
</organism>
<dbReference type="InterPro" id="IPR003680">
    <property type="entry name" value="Flavodoxin_fold"/>
</dbReference>
<protein>
    <submittedName>
        <fullName evidence="2">NAD(P)H-dependent oxidoreductase</fullName>
    </submittedName>
</protein>
<proteinExistence type="predicted"/>
<dbReference type="Pfam" id="PF02525">
    <property type="entry name" value="Flavodoxin_2"/>
    <property type="match status" value="1"/>
</dbReference>
<evidence type="ECO:0000313" key="3">
    <source>
        <dbReference type="Proteomes" id="UP000515960"/>
    </source>
</evidence>
<dbReference type="SUPFAM" id="SSF52218">
    <property type="entry name" value="Flavoproteins"/>
    <property type="match status" value="1"/>
</dbReference>
<dbReference type="InterPro" id="IPR050104">
    <property type="entry name" value="FMN-dep_NADH:Q_OxRdtase_AzoR1"/>
</dbReference>
<reference evidence="2 3" key="1">
    <citation type="submission" date="2020-08" db="EMBL/GenBank/DDBJ databases">
        <authorList>
            <person name="Liu C."/>
            <person name="Sun Q."/>
        </authorList>
    </citation>
    <scope>NUCLEOTIDE SEQUENCE [LARGE SCALE GENOMIC DNA]</scope>
    <source>
        <strain evidence="2 3">NSJ-62</strain>
    </source>
</reference>
<feature type="domain" description="Flavodoxin-like fold" evidence="1">
    <location>
        <begin position="2"/>
        <end position="170"/>
    </location>
</feature>
<dbReference type="PANTHER" id="PTHR43741:SF4">
    <property type="entry name" value="FMN-DEPENDENT NADH:QUINONE OXIDOREDUCTASE"/>
    <property type="match status" value="1"/>
</dbReference>
<gene>
    <name evidence="2" type="ORF">H8790_13315</name>
</gene>
<dbReference type="Proteomes" id="UP000515960">
    <property type="component" value="Chromosome"/>
</dbReference>
<sequence length="175" mass="19430">MADAFFAALPDAYEVTRLDLMQEGLGPLVGEYFWERERLIQSGELSHDRFRYARQLARADLVVFAAPFWDLGFPALLKIYIEQVSVDGITFGCDARGLHGLCRAEHCVFLTTRGGCYKAQPELEQGSRYLDALHTFFGFGDYTCVAADGLDSEGVDASAVLEKACRQAQELAMSL</sequence>
<keyword evidence="3" id="KW-1185">Reference proteome</keyword>
<name>A0A7G9B4B6_9FIRM</name>
<dbReference type="AlphaFoldDB" id="A0A7G9B4B6"/>
<dbReference type="KEGG" id="ohi:H8790_13315"/>
<accession>A0A7G9B4B6</accession>
<evidence type="ECO:0000259" key="1">
    <source>
        <dbReference type="Pfam" id="PF02525"/>
    </source>
</evidence>
<dbReference type="EMBL" id="CP060490">
    <property type="protein sequence ID" value="QNL44397.1"/>
    <property type="molecule type" value="Genomic_DNA"/>
</dbReference>